<keyword evidence="2" id="KW-1185">Reference proteome</keyword>
<organism evidence="1 2">
    <name type="scientific">Salmonella phage STP4-a</name>
    <dbReference type="NCBI Taxonomy" id="1445860"/>
    <lineage>
        <taxon>Viruses</taxon>
        <taxon>Duplodnaviria</taxon>
        <taxon>Heunggongvirae</taxon>
        <taxon>Uroviricota</taxon>
        <taxon>Caudoviricetes</taxon>
        <taxon>Pantevenvirales</taxon>
        <taxon>Straboviridae</taxon>
        <taxon>Tevenvirinae</taxon>
        <taxon>Gelderlandvirus</taxon>
        <taxon>Gelderlandvirus stp4a</taxon>
    </lineage>
</organism>
<dbReference type="EMBL" id="KJ000058">
    <property type="protein sequence ID" value="AHJ86894.2"/>
    <property type="molecule type" value="Genomic_DNA"/>
</dbReference>
<sequence length="162" mass="18316">MCYYYLIKTNEENKMKFNLKSLIVLAATTLAGCSIQPYSQPHYGSEGNLVYKPASGMVYTRATSQVSQETLNAIKEIEERRANSPLEAAIKKSVAEGDERQAALDKKEKAIRMCEFVVEAHEEVLREQYFKNPNNKTRLAVIHYRSGGKVKAFNKCMAKNAK</sequence>
<reference evidence="1" key="1">
    <citation type="submission" date="2015-06" db="EMBL/GenBank/DDBJ databases">
        <title>Genomic characterization of STP4-a, a novel T4 virulent phage infecting Salmonella.</title>
        <authorList>
            <person name="Li M."/>
            <person name="Wang J."/>
            <person name="Lin H."/>
            <person name="Han F."/>
        </authorList>
    </citation>
    <scope>NUCLEOTIDE SEQUENCE [LARGE SCALE GENOMIC DNA]</scope>
</reference>
<gene>
    <name evidence="1" type="ORF">STP4a_039</name>
</gene>
<dbReference type="Proteomes" id="UP000032000">
    <property type="component" value="Segment"/>
</dbReference>
<proteinExistence type="predicted"/>
<dbReference type="RefSeq" id="YP_009126247.2">
    <property type="nucleotide sequence ID" value="NC_026607.2"/>
</dbReference>
<name>A0A0B4L969_9CAUD</name>
<dbReference type="GeneID" id="23681057"/>
<accession>A0A0B4L969</accession>
<evidence type="ECO:0000313" key="2">
    <source>
        <dbReference type="Proteomes" id="UP000032000"/>
    </source>
</evidence>
<evidence type="ECO:0000313" key="1">
    <source>
        <dbReference type="EMBL" id="AHJ86894.2"/>
    </source>
</evidence>
<protein>
    <submittedName>
        <fullName evidence="1">Uncharacterized protein</fullName>
    </submittedName>
</protein>
<dbReference type="KEGG" id="vg:23681057"/>